<feature type="transmembrane region" description="Helical" evidence="7">
    <location>
        <begin position="424"/>
        <end position="445"/>
    </location>
</feature>
<comment type="caution">
    <text evidence="9">The sequence shown here is derived from an EMBL/GenBank/DDBJ whole genome shotgun (WGS) entry which is preliminary data.</text>
</comment>
<feature type="transmembrane region" description="Helical" evidence="7">
    <location>
        <begin position="193"/>
        <end position="214"/>
    </location>
</feature>
<evidence type="ECO:0000259" key="8">
    <source>
        <dbReference type="PROSITE" id="PS50850"/>
    </source>
</evidence>
<accession>A0A3E2HFA2</accession>
<feature type="transmembrane region" description="Helical" evidence="7">
    <location>
        <begin position="226"/>
        <end position="248"/>
    </location>
</feature>
<name>A0A3E2HFA2_SCYLI</name>
<dbReference type="FunFam" id="1.20.1250.20:FF:000013">
    <property type="entry name" value="MFS general substrate transporter"/>
    <property type="match status" value="1"/>
</dbReference>
<feature type="non-terminal residue" evidence="9">
    <location>
        <position position="515"/>
    </location>
</feature>
<feature type="transmembrane region" description="Helical" evidence="7">
    <location>
        <begin position="365"/>
        <end position="383"/>
    </location>
</feature>
<dbReference type="InterPro" id="IPR036259">
    <property type="entry name" value="MFS_trans_sf"/>
</dbReference>
<feature type="domain" description="Major facilitator superfamily (MFS) profile" evidence="8">
    <location>
        <begin position="67"/>
        <end position="482"/>
    </location>
</feature>
<dbReference type="GO" id="GO:0016020">
    <property type="term" value="C:membrane"/>
    <property type="evidence" value="ECO:0007669"/>
    <property type="project" value="UniProtKB-SubCell"/>
</dbReference>
<comment type="subcellular location">
    <subcellularLocation>
        <location evidence="1">Membrane</location>
        <topology evidence="1">Multi-pass membrane protein</topology>
    </subcellularLocation>
</comment>
<evidence type="ECO:0000313" key="9">
    <source>
        <dbReference type="EMBL" id="RFU31832.1"/>
    </source>
</evidence>
<dbReference type="PROSITE" id="PS50850">
    <property type="entry name" value="MFS"/>
    <property type="match status" value="1"/>
</dbReference>
<proteinExistence type="predicted"/>
<dbReference type="Gene3D" id="1.20.1250.20">
    <property type="entry name" value="MFS general substrate transporter like domains"/>
    <property type="match status" value="2"/>
</dbReference>
<dbReference type="AlphaFoldDB" id="A0A3E2HFA2"/>
<sequence length="515" mass="57353">MAVDEHNVEDKQVEHAIEHSHTSEEYEKTAHLAAERGKVATDKYGQSLVYFDPEAEAKLRWKIDLYIVPIVAMLYLFCFIDRANIGNAKLAGFDKDLHLEGYDYNKVLSIFYISYILFEIPSNMACKIIGPGYFIPAITLGFGICSICTAFVHNIHSASGVRFLLGMFEAGMMPGIAYYLSRWYRRSELTFRLSLYIVTAPLSGAFGGLLASGILKLSHFGGLHTWRMIFAIEGIITCGLAVIAFFIMTDRPATARWLSQEEKDLAIARVKSERVATTEVLDKLDTHKLLRGILSPVTLATAFIFLLNNITVQGLAFFAPTIVATIYPKNSVISQQLHTVPPYVVGAFFVVFFSFASWKIDRRNIFITLSGPLCIVGYIMFLASKVPNVRYGATFLIASGAYAYGALCNAQVSANVVSDTARASAIGTNVMLGNIGGLISTWSFLPFDAPDYHIGNGLNLATTSTIFISSILLLLWMKWDNKKRSQKNVDSELEGLSMRNIQDLDWRNPAFRWRP</sequence>
<feature type="region of interest" description="Disordered" evidence="6">
    <location>
        <begin position="1"/>
        <end position="26"/>
    </location>
</feature>
<feature type="transmembrane region" description="Helical" evidence="7">
    <location>
        <begin position="457"/>
        <end position="477"/>
    </location>
</feature>
<feature type="non-terminal residue" evidence="9">
    <location>
        <position position="1"/>
    </location>
</feature>
<keyword evidence="4 7" id="KW-1133">Transmembrane helix</keyword>
<dbReference type="Proteomes" id="UP000258309">
    <property type="component" value="Unassembled WGS sequence"/>
</dbReference>
<dbReference type="GO" id="GO:0022857">
    <property type="term" value="F:transmembrane transporter activity"/>
    <property type="evidence" value="ECO:0007669"/>
    <property type="project" value="InterPro"/>
</dbReference>
<dbReference type="OrthoDB" id="2985014at2759"/>
<organism evidence="9 10">
    <name type="scientific">Scytalidium lignicola</name>
    <name type="common">Hyphomycete</name>
    <dbReference type="NCBI Taxonomy" id="5539"/>
    <lineage>
        <taxon>Eukaryota</taxon>
        <taxon>Fungi</taxon>
        <taxon>Dikarya</taxon>
        <taxon>Ascomycota</taxon>
        <taxon>Pezizomycotina</taxon>
        <taxon>Leotiomycetes</taxon>
        <taxon>Leotiomycetes incertae sedis</taxon>
        <taxon>Scytalidium</taxon>
    </lineage>
</organism>
<feature type="transmembrane region" description="Helical" evidence="7">
    <location>
        <begin position="133"/>
        <end position="155"/>
    </location>
</feature>
<feature type="transmembrane region" description="Helical" evidence="7">
    <location>
        <begin position="340"/>
        <end position="358"/>
    </location>
</feature>
<evidence type="ECO:0000256" key="5">
    <source>
        <dbReference type="ARBA" id="ARBA00023136"/>
    </source>
</evidence>
<protein>
    <recommendedName>
        <fullName evidence="8">Major facilitator superfamily (MFS) profile domain-containing protein</fullName>
    </recommendedName>
</protein>
<dbReference type="Pfam" id="PF07690">
    <property type="entry name" value="MFS_1"/>
    <property type="match status" value="1"/>
</dbReference>
<dbReference type="PANTHER" id="PTHR43791">
    <property type="entry name" value="PERMEASE-RELATED"/>
    <property type="match status" value="1"/>
</dbReference>
<evidence type="ECO:0000256" key="1">
    <source>
        <dbReference type="ARBA" id="ARBA00004141"/>
    </source>
</evidence>
<dbReference type="EMBL" id="NCSJ02000067">
    <property type="protein sequence ID" value="RFU31832.1"/>
    <property type="molecule type" value="Genomic_DNA"/>
</dbReference>
<evidence type="ECO:0000256" key="4">
    <source>
        <dbReference type="ARBA" id="ARBA00022989"/>
    </source>
</evidence>
<feature type="transmembrane region" description="Helical" evidence="7">
    <location>
        <begin position="161"/>
        <end position="181"/>
    </location>
</feature>
<evidence type="ECO:0000313" key="10">
    <source>
        <dbReference type="Proteomes" id="UP000258309"/>
    </source>
</evidence>
<dbReference type="OMA" id="AFRLAMY"/>
<evidence type="ECO:0000256" key="6">
    <source>
        <dbReference type="SAM" id="MobiDB-lite"/>
    </source>
</evidence>
<keyword evidence="10" id="KW-1185">Reference proteome</keyword>
<dbReference type="InterPro" id="IPR020846">
    <property type="entry name" value="MFS_dom"/>
</dbReference>
<feature type="transmembrane region" description="Helical" evidence="7">
    <location>
        <begin position="65"/>
        <end position="84"/>
    </location>
</feature>
<feature type="transmembrane region" description="Helical" evidence="7">
    <location>
        <begin position="389"/>
        <end position="412"/>
    </location>
</feature>
<dbReference type="FunFam" id="1.20.1250.20:FF:000034">
    <property type="entry name" value="MFS general substrate transporter"/>
    <property type="match status" value="1"/>
</dbReference>
<dbReference type="PANTHER" id="PTHR43791:SF48">
    <property type="entry name" value="TRANSPORTER, PUTATIVE (AFU_ORTHOLOGUE AFUA_4G01000)-RELATED"/>
    <property type="match status" value="1"/>
</dbReference>
<dbReference type="SUPFAM" id="SSF103473">
    <property type="entry name" value="MFS general substrate transporter"/>
    <property type="match status" value="1"/>
</dbReference>
<keyword evidence="5 7" id="KW-0472">Membrane</keyword>
<reference evidence="9 10" key="1">
    <citation type="submission" date="2018-05" db="EMBL/GenBank/DDBJ databases">
        <title>Draft genome sequence of Scytalidium lignicola DSM 105466, a ubiquitous saprotrophic fungus.</title>
        <authorList>
            <person name="Buettner E."/>
            <person name="Gebauer A.M."/>
            <person name="Hofrichter M."/>
            <person name="Liers C."/>
            <person name="Kellner H."/>
        </authorList>
    </citation>
    <scope>NUCLEOTIDE SEQUENCE [LARGE SCALE GENOMIC DNA]</scope>
    <source>
        <strain evidence="9 10">DSM 105466</strain>
    </source>
</reference>
<keyword evidence="2" id="KW-0813">Transport</keyword>
<keyword evidence="3 7" id="KW-0812">Transmembrane</keyword>
<dbReference type="InterPro" id="IPR011701">
    <property type="entry name" value="MFS"/>
</dbReference>
<evidence type="ECO:0000256" key="3">
    <source>
        <dbReference type="ARBA" id="ARBA00022692"/>
    </source>
</evidence>
<gene>
    <name evidence="9" type="ORF">B7463_g4511</name>
</gene>
<evidence type="ECO:0000256" key="7">
    <source>
        <dbReference type="SAM" id="Phobius"/>
    </source>
</evidence>
<evidence type="ECO:0000256" key="2">
    <source>
        <dbReference type="ARBA" id="ARBA00022448"/>
    </source>
</evidence>
<feature type="transmembrane region" description="Helical" evidence="7">
    <location>
        <begin position="297"/>
        <end position="320"/>
    </location>
</feature>